<keyword evidence="2" id="KW-1185">Reference proteome</keyword>
<dbReference type="Proteomes" id="UP001152320">
    <property type="component" value="Chromosome 1"/>
</dbReference>
<organism evidence="1 2">
    <name type="scientific">Holothuria leucospilota</name>
    <name type="common">Black long sea cucumber</name>
    <name type="synonym">Mertensiothuria leucospilota</name>
    <dbReference type="NCBI Taxonomy" id="206669"/>
    <lineage>
        <taxon>Eukaryota</taxon>
        <taxon>Metazoa</taxon>
        <taxon>Echinodermata</taxon>
        <taxon>Eleutherozoa</taxon>
        <taxon>Echinozoa</taxon>
        <taxon>Holothuroidea</taxon>
        <taxon>Aspidochirotacea</taxon>
        <taxon>Aspidochirotida</taxon>
        <taxon>Holothuriidae</taxon>
        <taxon>Holothuria</taxon>
    </lineage>
</organism>
<sequence length="69" mass="7816">MVKWWEHQTCSRKVWGSTSGRVISKASKMEPTAVVVGAQHKQWSRENKPVSHNCKKGCGLPDLNQLVRN</sequence>
<evidence type="ECO:0000313" key="2">
    <source>
        <dbReference type="Proteomes" id="UP001152320"/>
    </source>
</evidence>
<gene>
    <name evidence="1" type="ORF">HOLleu_02606</name>
</gene>
<accession>A0A9Q1CSM8</accession>
<proteinExistence type="predicted"/>
<comment type="caution">
    <text evidence="1">The sequence shown here is derived from an EMBL/GenBank/DDBJ whole genome shotgun (WGS) entry which is preliminary data.</text>
</comment>
<dbReference type="AlphaFoldDB" id="A0A9Q1CSM8"/>
<evidence type="ECO:0000313" key="1">
    <source>
        <dbReference type="EMBL" id="KAJ8049729.1"/>
    </source>
</evidence>
<dbReference type="EMBL" id="JAIZAY010000001">
    <property type="protein sequence ID" value="KAJ8049729.1"/>
    <property type="molecule type" value="Genomic_DNA"/>
</dbReference>
<protein>
    <submittedName>
        <fullName evidence="1">Uncharacterized protein</fullName>
    </submittedName>
</protein>
<reference evidence="1" key="1">
    <citation type="submission" date="2021-10" db="EMBL/GenBank/DDBJ databases">
        <title>Tropical sea cucumber genome reveals ecological adaptation and Cuvierian tubules defense mechanism.</title>
        <authorList>
            <person name="Chen T."/>
        </authorList>
    </citation>
    <scope>NUCLEOTIDE SEQUENCE</scope>
    <source>
        <strain evidence="1">Nanhai2018</strain>
        <tissue evidence="1">Muscle</tissue>
    </source>
</reference>
<name>A0A9Q1CSM8_HOLLE</name>